<dbReference type="GO" id="GO:0003700">
    <property type="term" value="F:DNA-binding transcription factor activity"/>
    <property type="evidence" value="ECO:0007669"/>
    <property type="project" value="InterPro"/>
</dbReference>
<reference evidence="7 8" key="1">
    <citation type="journal article" date="2018" name="Elife">
        <title>Discovery and characterization of a prevalent human gut bacterial enzyme sufficient for the inactivation of a family of plant toxins.</title>
        <authorList>
            <person name="Koppel N."/>
            <person name="Bisanz J.E."/>
            <person name="Pandelia M.E."/>
            <person name="Turnbaugh P.J."/>
            <person name="Balskus E.P."/>
        </authorList>
    </citation>
    <scope>NUCLEOTIDE SEQUENCE [LARGE SCALE GENOMIC DNA]</scope>
    <source>
        <strain evidence="7 8">OB21 GAM31</strain>
    </source>
</reference>
<accession>A0A369LRG5</accession>
<dbReference type="PROSITE" id="PS50931">
    <property type="entry name" value="HTH_LYSR"/>
    <property type="match status" value="1"/>
</dbReference>
<dbReference type="PANTHER" id="PTHR30346">
    <property type="entry name" value="TRANSCRIPTIONAL DUAL REGULATOR HCAR-RELATED"/>
    <property type="match status" value="1"/>
</dbReference>
<evidence type="ECO:0000256" key="2">
    <source>
        <dbReference type="ARBA" id="ARBA00023015"/>
    </source>
</evidence>
<dbReference type="AlphaFoldDB" id="A0A369LRG5"/>
<dbReference type="RefSeq" id="WP_114614882.1">
    <property type="nucleotide sequence ID" value="NZ_PPTO01000002.1"/>
</dbReference>
<evidence type="ECO:0000259" key="6">
    <source>
        <dbReference type="PROSITE" id="PS50931"/>
    </source>
</evidence>
<dbReference type="Gene3D" id="3.40.190.290">
    <property type="match status" value="1"/>
</dbReference>
<dbReference type="SUPFAM" id="SSF53850">
    <property type="entry name" value="Periplasmic binding protein-like II"/>
    <property type="match status" value="1"/>
</dbReference>
<protein>
    <submittedName>
        <fullName evidence="7">LysR family transcriptional regulator</fullName>
    </submittedName>
</protein>
<dbReference type="Pfam" id="PF03466">
    <property type="entry name" value="LysR_substrate"/>
    <property type="match status" value="1"/>
</dbReference>
<comment type="similarity">
    <text evidence="1">Belongs to the LysR transcriptional regulatory family.</text>
</comment>
<dbReference type="Pfam" id="PF00126">
    <property type="entry name" value="HTH_1"/>
    <property type="match status" value="1"/>
</dbReference>
<evidence type="ECO:0000256" key="3">
    <source>
        <dbReference type="ARBA" id="ARBA00023125"/>
    </source>
</evidence>
<evidence type="ECO:0000256" key="1">
    <source>
        <dbReference type="ARBA" id="ARBA00009437"/>
    </source>
</evidence>
<dbReference type="GO" id="GO:0003677">
    <property type="term" value="F:DNA binding"/>
    <property type="evidence" value="ECO:0007669"/>
    <property type="project" value="UniProtKB-KW"/>
</dbReference>
<dbReference type="InterPro" id="IPR000847">
    <property type="entry name" value="LysR_HTH_N"/>
</dbReference>
<dbReference type="CDD" id="cd05466">
    <property type="entry name" value="PBP2_LTTR_substrate"/>
    <property type="match status" value="1"/>
</dbReference>
<dbReference type="EMBL" id="PPTO01000002">
    <property type="protein sequence ID" value="RDB60698.1"/>
    <property type="molecule type" value="Genomic_DNA"/>
</dbReference>
<dbReference type="InterPro" id="IPR036388">
    <property type="entry name" value="WH-like_DNA-bd_sf"/>
</dbReference>
<feature type="compositionally biased region" description="Basic and acidic residues" evidence="5">
    <location>
        <begin position="300"/>
        <end position="319"/>
    </location>
</feature>
<evidence type="ECO:0000313" key="7">
    <source>
        <dbReference type="EMBL" id="RDB60698.1"/>
    </source>
</evidence>
<sequence length="319" mass="35733">MYDIQHLEAFCLVANELSFTKAATRMGYSQSAVSKIIIDLERECGATLFERSRSGVQITAEGLTLLPAAREVVAAQQSFEMRVAEVHNLDSGLIRIGTISSIATHWLPKIIAAFQADYPGIRYELFLGDYEELEGALASGRIDCAFSRLPARYLLNETPLEQDELRAVLPADHELAKLEEIPVEAFADEAFIQLKRDENDEVAEIFAGLEHMPNASFTTWDDYAVMSMVENGLAVSILPSLVLRRVPYRIATRPLAPRAFRTLGFLTRKTSSPSLAVERFREYLDRRNEAQKKSGPPKTTEPRRNTGMKRSKDEIYGAS</sequence>
<dbReference type="SUPFAM" id="SSF46785">
    <property type="entry name" value="Winged helix' DNA-binding domain"/>
    <property type="match status" value="1"/>
</dbReference>
<gene>
    <name evidence="7" type="ORF">C1881_02125</name>
</gene>
<keyword evidence="4" id="KW-0804">Transcription</keyword>
<proteinExistence type="inferred from homology"/>
<comment type="caution">
    <text evidence="7">The sequence shown here is derived from an EMBL/GenBank/DDBJ whole genome shotgun (WGS) entry which is preliminary data.</text>
</comment>
<evidence type="ECO:0000313" key="8">
    <source>
        <dbReference type="Proteomes" id="UP000253975"/>
    </source>
</evidence>
<dbReference type="InterPro" id="IPR005119">
    <property type="entry name" value="LysR_subst-bd"/>
</dbReference>
<feature type="domain" description="HTH lysR-type" evidence="6">
    <location>
        <begin position="1"/>
        <end position="59"/>
    </location>
</feature>
<dbReference type="Gene3D" id="1.10.10.10">
    <property type="entry name" value="Winged helix-like DNA-binding domain superfamily/Winged helix DNA-binding domain"/>
    <property type="match status" value="1"/>
</dbReference>
<dbReference type="PANTHER" id="PTHR30346:SF0">
    <property type="entry name" value="HCA OPERON TRANSCRIPTIONAL ACTIVATOR HCAR"/>
    <property type="match status" value="1"/>
</dbReference>
<dbReference type="FunFam" id="1.10.10.10:FF:000001">
    <property type="entry name" value="LysR family transcriptional regulator"/>
    <property type="match status" value="1"/>
</dbReference>
<keyword evidence="3" id="KW-0238">DNA-binding</keyword>
<feature type="region of interest" description="Disordered" evidence="5">
    <location>
        <begin position="286"/>
        <end position="319"/>
    </location>
</feature>
<dbReference type="GO" id="GO:0032993">
    <property type="term" value="C:protein-DNA complex"/>
    <property type="evidence" value="ECO:0007669"/>
    <property type="project" value="TreeGrafter"/>
</dbReference>
<dbReference type="PRINTS" id="PR00039">
    <property type="entry name" value="HTHLYSR"/>
</dbReference>
<organism evidence="7 8">
    <name type="scientific">Slackia isoflavoniconvertens</name>
    <dbReference type="NCBI Taxonomy" id="572010"/>
    <lineage>
        <taxon>Bacteria</taxon>
        <taxon>Bacillati</taxon>
        <taxon>Actinomycetota</taxon>
        <taxon>Coriobacteriia</taxon>
        <taxon>Eggerthellales</taxon>
        <taxon>Eggerthellaceae</taxon>
        <taxon>Slackia</taxon>
    </lineage>
</organism>
<keyword evidence="2" id="KW-0805">Transcription regulation</keyword>
<dbReference type="InterPro" id="IPR036390">
    <property type="entry name" value="WH_DNA-bd_sf"/>
</dbReference>
<name>A0A369LRG5_9ACTN</name>
<dbReference type="Proteomes" id="UP000253975">
    <property type="component" value="Unassembled WGS sequence"/>
</dbReference>
<evidence type="ECO:0000256" key="5">
    <source>
        <dbReference type="SAM" id="MobiDB-lite"/>
    </source>
</evidence>
<evidence type="ECO:0000256" key="4">
    <source>
        <dbReference type="ARBA" id="ARBA00023163"/>
    </source>
</evidence>